<protein>
    <submittedName>
        <fullName evidence="2">Uncharacterized protein</fullName>
    </submittedName>
</protein>
<organism evidence="2 3">
    <name type="scientific">Araneus ventricosus</name>
    <name type="common">Orbweaver spider</name>
    <name type="synonym">Epeira ventricosa</name>
    <dbReference type="NCBI Taxonomy" id="182803"/>
    <lineage>
        <taxon>Eukaryota</taxon>
        <taxon>Metazoa</taxon>
        <taxon>Ecdysozoa</taxon>
        <taxon>Arthropoda</taxon>
        <taxon>Chelicerata</taxon>
        <taxon>Arachnida</taxon>
        <taxon>Araneae</taxon>
        <taxon>Araneomorphae</taxon>
        <taxon>Entelegynae</taxon>
        <taxon>Araneoidea</taxon>
        <taxon>Araneidae</taxon>
        <taxon>Araneus</taxon>
    </lineage>
</organism>
<sequence>MRAVLVWTSYFWAFVKPYPNRHLTNFHAFPQFLKQRLCHQFNSVILTFCFEPTRAVFWDEPRHFEPQSDDEDDTSTGAPSPYFRATPVGGGLTCTYNLTCNSPYTRRIFSTIGFRT</sequence>
<dbReference type="Proteomes" id="UP000499080">
    <property type="component" value="Unassembled WGS sequence"/>
</dbReference>
<feature type="region of interest" description="Disordered" evidence="1">
    <location>
        <begin position="63"/>
        <end position="82"/>
    </location>
</feature>
<reference evidence="2 3" key="1">
    <citation type="journal article" date="2019" name="Sci. Rep.">
        <title>Orb-weaving spider Araneus ventricosus genome elucidates the spidroin gene catalogue.</title>
        <authorList>
            <person name="Kono N."/>
            <person name="Nakamura H."/>
            <person name="Ohtoshi R."/>
            <person name="Moran D.A.P."/>
            <person name="Shinohara A."/>
            <person name="Yoshida Y."/>
            <person name="Fujiwara M."/>
            <person name="Mori M."/>
            <person name="Tomita M."/>
            <person name="Arakawa K."/>
        </authorList>
    </citation>
    <scope>NUCLEOTIDE SEQUENCE [LARGE SCALE GENOMIC DNA]</scope>
</reference>
<comment type="caution">
    <text evidence="2">The sequence shown here is derived from an EMBL/GenBank/DDBJ whole genome shotgun (WGS) entry which is preliminary data.</text>
</comment>
<dbReference type="AlphaFoldDB" id="A0A4Y2GZY0"/>
<name>A0A4Y2GZY0_ARAVE</name>
<keyword evidence="3" id="KW-1185">Reference proteome</keyword>
<evidence type="ECO:0000256" key="1">
    <source>
        <dbReference type="SAM" id="MobiDB-lite"/>
    </source>
</evidence>
<dbReference type="EMBL" id="BGPR01001633">
    <property type="protein sequence ID" value="GBM58395.1"/>
    <property type="molecule type" value="Genomic_DNA"/>
</dbReference>
<gene>
    <name evidence="2" type="ORF">AVEN_63762_1</name>
</gene>
<evidence type="ECO:0000313" key="2">
    <source>
        <dbReference type="EMBL" id="GBM58395.1"/>
    </source>
</evidence>
<accession>A0A4Y2GZY0</accession>
<evidence type="ECO:0000313" key="3">
    <source>
        <dbReference type="Proteomes" id="UP000499080"/>
    </source>
</evidence>
<proteinExistence type="predicted"/>